<gene>
    <name evidence="1" type="ORF">LX69_01790</name>
</gene>
<dbReference type="EMBL" id="QKZK01000012">
    <property type="protein sequence ID" value="PZX16720.1"/>
    <property type="molecule type" value="Genomic_DNA"/>
</dbReference>
<evidence type="ECO:0000313" key="2">
    <source>
        <dbReference type="Proteomes" id="UP000249239"/>
    </source>
</evidence>
<dbReference type="AlphaFoldDB" id="A0A2W7N9L8"/>
<protein>
    <submittedName>
        <fullName evidence="1">Uncharacterized protein</fullName>
    </submittedName>
</protein>
<evidence type="ECO:0000313" key="1">
    <source>
        <dbReference type="EMBL" id="PZX16720.1"/>
    </source>
</evidence>
<proteinExistence type="predicted"/>
<name>A0A2W7N9L8_9BACT</name>
<sequence length="110" mass="12659">MPLYIKTDVTPCLDEQNGLTFVDVNLAKKLQFPHLIISLKSSENVNVWEINDILILIRLFFQKFMAHFARIRKKENFSSSFASGAGGYNWNPLFFEHHSGQSDIPFSNHS</sequence>
<accession>A0A2W7N9L8</accession>
<dbReference type="Proteomes" id="UP000249239">
    <property type="component" value="Unassembled WGS sequence"/>
</dbReference>
<keyword evidence="2" id="KW-1185">Reference proteome</keyword>
<organism evidence="1 2">
    <name type="scientific">Breznakibacter xylanolyticus</name>
    <dbReference type="NCBI Taxonomy" id="990"/>
    <lineage>
        <taxon>Bacteria</taxon>
        <taxon>Pseudomonadati</taxon>
        <taxon>Bacteroidota</taxon>
        <taxon>Bacteroidia</taxon>
        <taxon>Marinilabiliales</taxon>
        <taxon>Marinilabiliaceae</taxon>
        <taxon>Breznakibacter</taxon>
    </lineage>
</organism>
<reference evidence="1 2" key="1">
    <citation type="submission" date="2018-06" db="EMBL/GenBank/DDBJ databases">
        <title>Genomic Encyclopedia of Archaeal and Bacterial Type Strains, Phase II (KMG-II): from individual species to whole genera.</title>
        <authorList>
            <person name="Goeker M."/>
        </authorList>
    </citation>
    <scope>NUCLEOTIDE SEQUENCE [LARGE SCALE GENOMIC DNA]</scope>
    <source>
        <strain evidence="1 2">DSM 6779</strain>
    </source>
</reference>
<comment type="caution">
    <text evidence="1">The sequence shown here is derived from an EMBL/GenBank/DDBJ whole genome shotgun (WGS) entry which is preliminary data.</text>
</comment>